<organism evidence="1 2">
    <name type="scientific">Haloquadratum walsbyi J07HQW1</name>
    <dbReference type="NCBI Taxonomy" id="1238424"/>
    <lineage>
        <taxon>Archaea</taxon>
        <taxon>Methanobacteriati</taxon>
        <taxon>Methanobacteriota</taxon>
        <taxon>Stenosarchaea group</taxon>
        <taxon>Halobacteria</taxon>
        <taxon>Halobacteriales</taxon>
        <taxon>Haloferacaceae</taxon>
        <taxon>Haloquadratum</taxon>
    </lineage>
</organism>
<sequence length="44" mass="4740">MSQRPPFVCVDCGFRVSSNAFRARCPECGGSLSPDADTTGDTDW</sequence>
<dbReference type="STRING" id="1238424.J07HQW1_02491"/>
<dbReference type="EMBL" id="KE356560">
    <property type="protein sequence ID" value="ERG92447.1"/>
    <property type="molecule type" value="Genomic_DNA"/>
</dbReference>
<gene>
    <name evidence="1" type="ORF">J07HQW1_02491</name>
</gene>
<protein>
    <submittedName>
        <fullName evidence="1">Uncharacterized protein</fullName>
    </submittedName>
</protein>
<dbReference type="Proteomes" id="UP000030649">
    <property type="component" value="Unassembled WGS sequence"/>
</dbReference>
<accession>U1PFQ4</accession>
<reference evidence="1 2" key="1">
    <citation type="journal article" date="2013" name="PLoS ONE">
        <title>Assembly-driven community genomics of a hypersaline microbial ecosystem.</title>
        <authorList>
            <person name="Podell S."/>
            <person name="Ugalde J.A."/>
            <person name="Narasingarao P."/>
            <person name="Banfield J.F."/>
            <person name="Heidelberg K.B."/>
            <person name="Allen E.E."/>
        </authorList>
    </citation>
    <scope>NUCLEOTIDE SEQUENCE [LARGE SCALE GENOMIC DNA]</scope>
    <source>
        <strain evidence="2">J07HQW1</strain>
    </source>
</reference>
<name>U1PFQ4_9EURY</name>
<dbReference type="HOGENOM" id="CLU_3210701_0_0_2"/>
<proteinExistence type="predicted"/>
<dbReference type="AlphaFoldDB" id="U1PFQ4"/>
<evidence type="ECO:0000313" key="1">
    <source>
        <dbReference type="EMBL" id="ERG92447.1"/>
    </source>
</evidence>
<evidence type="ECO:0000313" key="2">
    <source>
        <dbReference type="Proteomes" id="UP000030649"/>
    </source>
</evidence>